<protein>
    <submittedName>
        <fullName evidence="6">Fibronectin type-iii domain-containing protein 3a-like protein</fullName>
    </submittedName>
</protein>
<proteinExistence type="predicted"/>
<evidence type="ECO:0000256" key="2">
    <source>
        <dbReference type="SAM" id="MobiDB-lite"/>
    </source>
</evidence>
<feature type="domain" description="Fibronectin type-III" evidence="5">
    <location>
        <begin position="1335"/>
        <end position="1428"/>
    </location>
</feature>
<dbReference type="PANTHER" id="PTHR13817">
    <property type="entry name" value="TITIN"/>
    <property type="match status" value="1"/>
</dbReference>
<feature type="region of interest" description="Disordered" evidence="2">
    <location>
        <begin position="1607"/>
        <end position="1626"/>
    </location>
</feature>
<keyword evidence="3" id="KW-0812">Transmembrane</keyword>
<feature type="region of interest" description="Disordered" evidence="2">
    <location>
        <begin position="1"/>
        <end position="64"/>
    </location>
</feature>
<dbReference type="SMART" id="SM00220">
    <property type="entry name" value="S_TKc"/>
    <property type="match status" value="1"/>
</dbReference>
<dbReference type="Gene3D" id="1.10.510.10">
    <property type="entry name" value="Transferase(Phosphotransferase) domain 1"/>
    <property type="match status" value="1"/>
</dbReference>
<keyword evidence="3" id="KW-1133">Transmembrane helix</keyword>
<keyword evidence="3" id="KW-0472">Membrane</keyword>
<dbReference type="InterPro" id="IPR009030">
    <property type="entry name" value="Growth_fac_rcpt_cys_sf"/>
</dbReference>
<feature type="compositionally biased region" description="Low complexity" evidence="2">
    <location>
        <begin position="1587"/>
        <end position="1601"/>
    </location>
</feature>
<dbReference type="PROSITE" id="PS00108">
    <property type="entry name" value="PROTEIN_KINASE_ST"/>
    <property type="match status" value="1"/>
</dbReference>
<reference evidence="6" key="1">
    <citation type="submission" date="2022-08" db="EMBL/GenBank/DDBJ databases">
        <title>Novel sulphate-reducing endosymbionts in the free-living metamonad Anaeramoeba.</title>
        <authorList>
            <person name="Jerlstrom-Hultqvist J."/>
            <person name="Cepicka I."/>
            <person name="Gallot-Lavallee L."/>
            <person name="Salas-Leiva D."/>
            <person name="Curtis B.A."/>
            <person name="Zahonova K."/>
            <person name="Pipaliya S."/>
            <person name="Dacks J."/>
            <person name="Roger A.J."/>
        </authorList>
    </citation>
    <scope>NUCLEOTIDE SEQUENCE</scope>
    <source>
        <strain evidence="6">Busselton2</strain>
    </source>
</reference>
<feature type="domain" description="Fibronectin type-III" evidence="5">
    <location>
        <begin position="1240"/>
        <end position="1334"/>
    </location>
</feature>
<feature type="region of interest" description="Disordered" evidence="2">
    <location>
        <begin position="167"/>
        <end position="201"/>
    </location>
</feature>
<dbReference type="Gene3D" id="2.10.50.10">
    <property type="entry name" value="Tumor Necrosis Factor Receptor, subunit A, domain 2"/>
    <property type="match status" value="1"/>
</dbReference>
<dbReference type="PROSITE" id="PS50853">
    <property type="entry name" value="FN3"/>
    <property type="match status" value="3"/>
</dbReference>
<evidence type="ECO:0000259" key="5">
    <source>
        <dbReference type="PROSITE" id="PS50853"/>
    </source>
</evidence>
<dbReference type="SMART" id="SM00060">
    <property type="entry name" value="FN3"/>
    <property type="match status" value="3"/>
</dbReference>
<dbReference type="GO" id="GO:0005524">
    <property type="term" value="F:ATP binding"/>
    <property type="evidence" value="ECO:0007669"/>
    <property type="project" value="InterPro"/>
</dbReference>
<feature type="region of interest" description="Disordered" evidence="2">
    <location>
        <begin position="481"/>
        <end position="501"/>
    </location>
</feature>
<feature type="domain" description="Protein kinase" evidence="4">
    <location>
        <begin position="1613"/>
        <end position="1908"/>
    </location>
</feature>
<feature type="compositionally biased region" description="Polar residues" evidence="2">
    <location>
        <begin position="1"/>
        <end position="11"/>
    </location>
</feature>
<dbReference type="InterPro" id="IPR036116">
    <property type="entry name" value="FN3_sf"/>
</dbReference>
<feature type="transmembrane region" description="Helical" evidence="3">
    <location>
        <begin position="1428"/>
        <end position="1449"/>
    </location>
</feature>
<dbReference type="Pfam" id="PF07699">
    <property type="entry name" value="Ephrin_rec_like"/>
    <property type="match status" value="1"/>
</dbReference>
<name>A0AAV7ZM48_9EUKA</name>
<feature type="domain" description="Fibronectin type-III" evidence="5">
    <location>
        <begin position="1141"/>
        <end position="1238"/>
    </location>
</feature>
<evidence type="ECO:0000313" key="7">
    <source>
        <dbReference type="Proteomes" id="UP001146793"/>
    </source>
</evidence>
<evidence type="ECO:0000256" key="3">
    <source>
        <dbReference type="SAM" id="Phobius"/>
    </source>
</evidence>
<dbReference type="SUPFAM" id="SSF56112">
    <property type="entry name" value="Protein kinase-like (PK-like)"/>
    <property type="match status" value="1"/>
</dbReference>
<dbReference type="InterPro" id="IPR008271">
    <property type="entry name" value="Ser/Thr_kinase_AS"/>
</dbReference>
<accession>A0AAV7ZM48</accession>
<dbReference type="GO" id="GO:0004672">
    <property type="term" value="F:protein kinase activity"/>
    <property type="evidence" value="ECO:0007669"/>
    <property type="project" value="InterPro"/>
</dbReference>
<dbReference type="InterPro" id="IPR000719">
    <property type="entry name" value="Prot_kinase_dom"/>
</dbReference>
<dbReference type="Proteomes" id="UP001146793">
    <property type="component" value="Unassembled WGS sequence"/>
</dbReference>
<keyword evidence="1" id="KW-0677">Repeat</keyword>
<dbReference type="Pfam" id="PF00041">
    <property type="entry name" value="fn3"/>
    <property type="match status" value="2"/>
</dbReference>
<dbReference type="PROSITE" id="PS50011">
    <property type="entry name" value="PROTEIN_KINASE_DOM"/>
    <property type="match status" value="1"/>
</dbReference>
<feature type="compositionally biased region" description="Basic and acidic residues" evidence="2">
    <location>
        <begin position="484"/>
        <end position="499"/>
    </location>
</feature>
<dbReference type="Gene3D" id="2.60.40.10">
    <property type="entry name" value="Immunoglobulins"/>
    <property type="match status" value="3"/>
</dbReference>
<feature type="region of interest" description="Disordered" evidence="2">
    <location>
        <begin position="1581"/>
        <end position="1601"/>
    </location>
</feature>
<feature type="compositionally biased region" description="Basic and acidic residues" evidence="2">
    <location>
        <begin position="17"/>
        <end position="37"/>
    </location>
</feature>
<comment type="caution">
    <text evidence="6">The sequence shown here is derived from an EMBL/GenBank/DDBJ whole genome shotgun (WGS) entry which is preliminary data.</text>
</comment>
<dbReference type="PANTHER" id="PTHR13817:SF166">
    <property type="entry name" value="NEURONAL IGCAM-RELATED"/>
    <property type="match status" value="1"/>
</dbReference>
<dbReference type="SUPFAM" id="SSF49265">
    <property type="entry name" value="Fibronectin type III"/>
    <property type="match status" value="2"/>
</dbReference>
<evidence type="ECO:0000256" key="1">
    <source>
        <dbReference type="ARBA" id="ARBA00022737"/>
    </source>
</evidence>
<feature type="compositionally biased region" description="Basic and acidic residues" evidence="2">
    <location>
        <begin position="177"/>
        <end position="199"/>
    </location>
</feature>
<dbReference type="SUPFAM" id="SSF57184">
    <property type="entry name" value="Growth factor receptor domain"/>
    <property type="match status" value="1"/>
</dbReference>
<dbReference type="InterPro" id="IPR050964">
    <property type="entry name" value="Striated_Muscle_Regulatory"/>
</dbReference>
<evidence type="ECO:0000313" key="6">
    <source>
        <dbReference type="EMBL" id="KAJ3441390.1"/>
    </source>
</evidence>
<dbReference type="CDD" id="cd00063">
    <property type="entry name" value="FN3"/>
    <property type="match status" value="3"/>
</dbReference>
<dbReference type="Pfam" id="PF00069">
    <property type="entry name" value="Pkinase"/>
    <property type="match status" value="1"/>
</dbReference>
<dbReference type="EMBL" id="JANTQA010000029">
    <property type="protein sequence ID" value="KAJ3441390.1"/>
    <property type="molecule type" value="Genomic_DNA"/>
</dbReference>
<dbReference type="InterPro" id="IPR011009">
    <property type="entry name" value="Kinase-like_dom_sf"/>
</dbReference>
<dbReference type="SMART" id="SM01411">
    <property type="entry name" value="Ephrin_rec_like"/>
    <property type="match status" value="1"/>
</dbReference>
<organism evidence="6 7">
    <name type="scientific">Anaeramoeba flamelloides</name>
    <dbReference type="NCBI Taxonomy" id="1746091"/>
    <lineage>
        <taxon>Eukaryota</taxon>
        <taxon>Metamonada</taxon>
        <taxon>Anaeramoebidae</taxon>
        <taxon>Anaeramoeba</taxon>
    </lineage>
</organism>
<sequence>MSKGVNKNIQNHNKKKWGGESDSKESYKEYLPRKTSTEKYSQIHELSQSEEEYDNFQNDLSEQDEDWEIKNSPELRRIKEREFEMGQEWGQEQEHEWRGMGWDLDSRKGFKNMQDPVYQFESTLLNQEYIKSQDLLQSISKEIQVLQELQQKQQNLIQETKELNNTKNSLKKSIQNKKREYEELHKKSDEEKKKIENEKTQLQSASFQKRKQYYSAIGVEGSVFDCIDIEQEYQLCCSMFETMSNNFKMKYKSAAVIGQSIFGLAKKIKSKFKSLENEIFTQLIQDENVRNDFGIPWILGVISGQYFNDQNIANYLQDYGNSLKKTKVFNKEQRKKLLKIAERCLHCWWRINSSTDYEYNSDLSQKKIVNGFPYKKKKHLIINKNIHIKNYRNSDTKSFSKTSNYFSSTNIIEKNHLSSTIESPRVREDQAFVGSSTQTNEYLVDSSPIAGRILSDNSLHYQQINLAHNYQQESNLHSYTFETETEKESVKKSEDERPRKTLGSKTELELLNSQIYDQVIIDPLKYSSFFAGDGRDQATNFYISRNPKDFAFVIVGTTTSPNFPNVGELENVDFFCNEKNSIAFITNIDMSGEVMFSSYFGGLLEKTYDQENKVVVPRVVVRAEDSSFWLAGYTNREDIPLTRNSFESLITTGYHGFITQISSDCDEILYSTYFGGYDDTSITEITQMFYDYSEHKLYISGQTSSTDPTLFKNEIQESDVVSTENLSIYFGLLYIELNTTTLLFGTKFGGNYLDSISELYILKKADKSATIWISGFTFSDDFFNYYDREISPNVKFMSKLKYDHKVSSGYFLKLSMDSGHEHVQLESASFLGAKYSEYSLSLKPDYTPSSSRSFPIADSDVTICGVTGNYNNYTFQDKLIKPDWMENAIDESASQVGFVMRINQSSSELLYGFFFGCQGGHTVILYLSSNTSDILVMSGVSNCKMDKLSMTDDIWDYMSERDETINHFEYKYFLLKINNTKLLNKDQYSYDEFVEFSSWIDGSSVIKAENLYYQAIKLDNSGNIFSVRTLLSEHYYNDEIILSSNNYQDQGDGSSSLMIRILTGVNCHPGSFNSSQIEAPHLMGVCFPSMAGYYTVDFENANCLPCQPGTYQSIDGATYCLPCPNNTNSLLGQSECVVEGSPNPPKVTISSVLPDGFTLDWVPYHHAPGSEFYFEIQFYSPNSLKSLFFVNNTAMSDFGSFDARGLTPSTRYYVKMRAYYRDNDLNSCWSREVTVLTDPKPGIINVNNIQKFPGYNFYELTWDEPYHQSNITEYLISYFNEIGRSSVFNRVSLTTKIVIDDLLENTSYQVSICARNRAGYGPSTEYITITTQSNYPEEFSVSVLDTTSKSVALNWSTPNCRGSEITHYQYTIVSPIQKKVTFGTGKTTNYVITDLKYSTDYEIKINACNEIGCSKNKVDTYITKINELIIFVPVISFLLIILLILIVVLRSQLSRKKRKSDIKKLILKKKKEFENKIIPNLSPSGDTLICSTINERVIHQLVLDIDNGKFIQLGKKNFVVFHDTLKNELVFCKETNLFEANVYRFLWRQFLLKPQQIPLIQFIGFSETSYQDTSKKSKKSYLKNKKLNSGSGSGSSVTSGSNNKLILNSSSDSGSGSGSGSGSDSEIVKNQQRLNNLNSNNKNKKIITIGNNVDDEDDDNDDDDLDLIEKVQLNEEKYFFSKPRKIEDERRQIRIIALEFLPYSLEDFILKRKELNMPLTIKEKVFFTYNLLISIKFLHSNWIIHRDLKTKNILIGFDGFLRIVDFDSSIKLTEGQNIYRDGFVGTHEYFDPFCQYSFDDSKGVANYVYTFAHDIYSIGKILEKVDKLEIESSKKHKKDKKKKKDIKKINKVKSENVGLIYTEMNSENSENEDSKNPLPVLIKQCYLDHKSRPSINELINNLKEIHEI</sequence>
<dbReference type="InterPro" id="IPR003961">
    <property type="entry name" value="FN3_dom"/>
</dbReference>
<dbReference type="InterPro" id="IPR013783">
    <property type="entry name" value="Ig-like_fold"/>
</dbReference>
<gene>
    <name evidence="6" type="ORF">M0812_13400</name>
</gene>
<evidence type="ECO:0000259" key="4">
    <source>
        <dbReference type="PROSITE" id="PS50011"/>
    </source>
</evidence>
<dbReference type="InterPro" id="IPR011641">
    <property type="entry name" value="Tyr-kin_ephrin_A/B_rcpt-like"/>
</dbReference>